<gene>
    <name evidence="2" type="ORF">GCM10007916_28730</name>
</gene>
<evidence type="ECO:0000313" key="3">
    <source>
        <dbReference type="Proteomes" id="UP001157353"/>
    </source>
</evidence>
<dbReference type="Proteomes" id="UP001157353">
    <property type="component" value="Unassembled WGS sequence"/>
</dbReference>
<organism evidence="2 3">
    <name type="scientific">Psychromonas marina</name>
    <dbReference type="NCBI Taxonomy" id="88364"/>
    <lineage>
        <taxon>Bacteria</taxon>
        <taxon>Pseudomonadati</taxon>
        <taxon>Pseudomonadota</taxon>
        <taxon>Gammaproteobacteria</taxon>
        <taxon>Alteromonadales</taxon>
        <taxon>Psychromonadaceae</taxon>
        <taxon>Psychromonas</taxon>
    </lineage>
</organism>
<name>A0ABQ6E329_9GAMM</name>
<dbReference type="InterPro" id="IPR047655">
    <property type="entry name" value="Transpos_IS630-like"/>
</dbReference>
<sequence>MLKKRLKKFLIESIIIIPGHVALDTVDVWFQDEARFGQQNTTTRVWAQKGSRPSVVRQQQFISTHIYGAVCPATGQTEASISPILSTDMMEKHLQQISNATQVGRYAIVVMDCASWHSNKLSDRFNNLAIMHLPPYSPELNPIEQVWAHLRGSDLANFAFKNYEHIVDQVSRAWNKFRHQVDFVKSLCKRG</sequence>
<keyword evidence="3" id="KW-1185">Reference proteome</keyword>
<dbReference type="InterPro" id="IPR038717">
    <property type="entry name" value="Tc1-like_DDE_dom"/>
</dbReference>
<protein>
    <recommendedName>
        <fullName evidence="1">Tc1-like transposase DDE domain-containing protein</fullName>
    </recommendedName>
</protein>
<dbReference type="NCBIfam" id="NF033545">
    <property type="entry name" value="transpos_IS630"/>
    <property type="match status" value="1"/>
</dbReference>
<evidence type="ECO:0000313" key="2">
    <source>
        <dbReference type="EMBL" id="GLS91803.1"/>
    </source>
</evidence>
<dbReference type="Pfam" id="PF13358">
    <property type="entry name" value="DDE_3"/>
    <property type="match status" value="1"/>
</dbReference>
<accession>A0ABQ6E329</accession>
<dbReference type="Gene3D" id="3.30.420.10">
    <property type="entry name" value="Ribonuclease H-like superfamily/Ribonuclease H"/>
    <property type="match status" value="1"/>
</dbReference>
<dbReference type="EMBL" id="BSPQ01000015">
    <property type="protein sequence ID" value="GLS91803.1"/>
    <property type="molecule type" value="Genomic_DNA"/>
</dbReference>
<dbReference type="InterPro" id="IPR036397">
    <property type="entry name" value="RNaseH_sf"/>
</dbReference>
<reference evidence="3" key="1">
    <citation type="journal article" date="2019" name="Int. J. Syst. Evol. Microbiol.">
        <title>The Global Catalogue of Microorganisms (GCM) 10K type strain sequencing project: providing services to taxonomists for standard genome sequencing and annotation.</title>
        <authorList>
            <consortium name="The Broad Institute Genomics Platform"/>
            <consortium name="The Broad Institute Genome Sequencing Center for Infectious Disease"/>
            <person name="Wu L."/>
            <person name="Ma J."/>
        </authorList>
    </citation>
    <scope>NUCLEOTIDE SEQUENCE [LARGE SCALE GENOMIC DNA]</scope>
    <source>
        <strain evidence="3">NBRC 103166</strain>
    </source>
</reference>
<evidence type="ECO:0000259" key="1">
    <source>
        <dbReference type="Pfam" id="PF13358"/>
    </source>
</evidence>
<comment type="caution">
    <text evidence="2">The sequence shown here is derived from an EMBL/GenBank/DDBJ whole genome shotgun (WGS) entry which is preliminary data.</text>
</comment>
<feature type="domain" description="Tc1-like transposase DDE" evidence="1">
    <location>
        <begin position="27"/>
        <end position="163"/>
    </location>
</feature>
<proteinExistence type="predicted"/>